<organism evidence="1">
    <name type="scientific">Desulfofervidus auxilii</name>
    <dbReference type="NCBI Taxonomy" id="1621989"/>
    <lineage>
        <taxon>Bacteria</taxon>
        <taxon>Pseudomonadati</taxon>
        <taxon>Thermodesulfobacteriota</taxon>
        <taxon>Candidatus Desulfofervidia</taxon>
        <taxon>Candidatus Desulfofervidales</taxon>
        <taxon>Candidatus Desulfofervidaceae</taxon>
        <taxon>Candidatus Desulfofervidus</taxon>
    </lineage>
</organism>
<name>A0A7C0U200_DESA2</name>
<protein>
    <submittedName>
        <fullName evidence="1">Uncharacterized protein</fullName>
    </submittedName>
</protein>
<comment type="caution">
    <text evidence="1">The sequence shown here is derived from an EMBL/GenBank/DDBJ whole genome shotgun (WGS) entry which is preliminary data.</text>
</comment>
<evidence type="ECO:0000313" key="1">
    <source>
        <dbReference type="EMBL" id="HDD43836.1"/>
    </source>
</evidence>
<dbReference type="AlphaFoldDB" id="A0A7C0U200"/>
<dbReference type="Proteomes" id="UP000886289">
    <property type="component" value="Unassembled WGS sequence"/>
</dbReference>
<reference evidence="1" key="1">
    <citation type="journal article" date="2020" name="mSystems">
        <title>Genome- and Community-Level Interaction Insights into Carbon Utilization and Element Cycling Functions of Hydrothermarchaeota in Hydrothermal Sediment.</title>
        <authorList>
            <person name="Zhou Z."/>
            <person name="Liu Y."/>
            <person name="Xu W."/>
            <person name="Pan J."/>
            <person name="Luo Z.H."/>
            <person name="Li M."/>
        </authorList>
    </citation>
    <scope>NUCLEOTIDE SEQUENCE [LARGE SCALE GENOMIC DNA]</scope>
    <source>
        <strain evidence="1">HyVt-233</strain>
    </source>
</reference>
<proteinExistence type="predicted"/>
<dbReference type="EMBL" id="DRBS01000120">
    <property type="protein sequence ID" value="HDD43836.1"/>
    <property type="molecule type" value="Genomic_DNA"/>
</dbReference>
<accession>A0A7C0U200</accession>
<gene>
    <name evidence="1" type="ORF">ENG63_03110</name>
</gene>
<sequence>MTVFYGKYTLPISLACLKFLQDRFRKSYGLYFVAGRSLSPLHVKNLLAELDKQFVKRIRVIPLFNPLSQFIIVNLLGELLKNTPIEWVVFDNIIFNFCYLKGLVKKIKIYSLIFEEISMLKYNAKKYNKNITILACEESRAIFPINFLQKIADIVIKIDHENSKTIFYFEREHNDQIYR</sequence>